<keyword evidence="5" id="KW-0808">Transferase</keyword>
<comment type="catalytic activity">
    <reaction evidence="1">
        <text>ATP + protein L-histidine = ADP + protein N-phospho-L-histidine.</text>
        <dbReference type="EC" id="2.7.13.3"/>
    </reaction>
</comment>
<keyword evidence="12" id="KW-1185">Reference proteome</keyword>
<keyword evidence="8" id="KW-1133">Transmembrane helix</keyword>
<evidence type="ECO:0000256" key="7">
    <source>
        <dbReference type="ARBA" id="ARBA00023012"/>
    </source>
</evidence>
<dbReference type="SMART" id="SM00388">
    <property type="entry name" value="HisKA"/>
    <property type="match status" value="1"/>
</dbReference>
<reference evidence="11 12" key="1">
    <citation type="journal article" date="2019" name="Int. J. Syst. Evol. Microbiol.">
        <title>The Global Catalogue of Microorganisms (GCM) 10K type strain sequencing project: providing services to taxonomists for standard genome sequencing and annotation.</title>
        <authorList>
            <consortium name="The Broad Institute Genomics Platform"/>
            <consortium name="The Broad Institute Genome Sequencing Center for Infectious Disease"/>
            <person name="Wu L."/>
            <person name="Ma J."/>
        </authorList>
    </citation>
    <scope>NUCLEOTIDE SEQUENCE [LARGE SCALE GENOMIC DNA]</scope>
    <source>
        <strain evidence="11 12">JCM 15134</strain>
    </source>
</reference>
<evidence type="ECO:0000256" key="3">
    <source>
        <dbReference type="ARBA" id="ARBA00012438"/>
    </source>
</evidence>
<protein>
    <recommendedName>
        <fullName evidence="3">histidine kinase</fullName>
        <ecNumber evidence="3">2.7.13.3</ecNumber>
    </recommendedName>
</protein>
<evidence type="ECO:0000313" key="12">
    <source>
        <dbReference type="Proteomes" id="UP001499915"/>
    </source>
</evidence>
<keyword evidence="4" id="KW-0597">Phosphoprotein</keyword>
<dbReference type="PROSITE" id="PS50109">
    <property type="entry name" value="HIS_KIN"/>
    <property type="match status" value="1"/>
</dbReference>
<evidence type="ECO:0000256" key="1">
    <source>
        <dbReference type="ARBA" id="ARBA00000085"/>
    </source>
</evidence>
<dbReference type="PRINTS" id="PR00344">
    <property type="entry name" value="BCTRLSENSOR"/>
</dbReference>
<keyword evidence="8" id="KW-0812">Transmembrane</keyword>
<dbReference type="InterPro" id="IPR003660">
    <property type="entry name" value="HAMP_dom"/>
</dbReference>
<dbReference type="InterPro" id="IPR036890">
    <property type="entry name" value="HATPase_C_sf"/>
</dbReference>
<gene>
    <name evidence="11" type="primary">qseE</name>
    <name evidence="11" type="ORF">GCM10009104_03260</name>
</gene>
<dbReference type="SUPFAM" id="SSF47384">
    <property type="entry name" value="Homodimeric domain of signal transducing histidine kinase"/>
    <property type="match status" value="1"/>
</dbReference>
<dbReference type="PANTHER" id="PTHR45453:SF1">
    <property type="entry name" value="PHOSPHATE REGULON SENSOR PROTEIN PHOR"/>
    <property type="match status" value="1"/>
</dbReference>
<comment type="caution">
    <text evidence="11">The sequence shown here is derived from an EMBL/GenBank/DDBJ whole genome shotgun (WGS) entry which is preliminary data.</text>
</comment>
<dbReference type="Gene3D" id="6.10.340.10">
    <property type="match status" value="1"/>
</dbReference>
<dbReference type="GO" id="GO:0016301">
    <property type="term" value="F:kinase activity"/>
    <property type="evidence" value="ECO:0007669"/>
    <property type="project" value="UniProtKB-KW"/>
</dbReference>
<dbReference type="InterPro" id="IPR005467">
    <property type="entry name" value="His_kinase_dom"/>
</dbReference>
<organism evidence="11 12">
    <name type="scientific">Marinobacterium maritimum</name>
    <dbReference type="NCBI Taxonomy" id="500162"/>
    <lineage>
        <taxon>Bacteria</taxon>
        <taxon>Pseudomonadati</taxon>
        <taxon>Pseudomonadota</taxon>
        <taxon>Gammaproteobacteria</taxon>
        <taxon>Oceanospirillales</taxon>
        <taxon>Oceanospirillaceae</taxon>
        <taxon>Marinobacterium</taxon>
    </lineage>
</organism>
<dbReference type="PANTHER" id="PTHR45453">
    <property type="entry name" value="PHOSPHATE REGULON SENSOR PROTEIN PHOR"/>
    <property type="match status" value="1"/>
</dbReference>
<dbReference type="Pfam" id="PF00512">
    <property type="entry name" value="HisKA"/>
    <property type="match status" value="1"/>
</dbReference>
<feature type="transmembrane region" description="Helical" evidence="8">
    <location>
        <begin position="175"/>
        <end position="194"/>
    </location>
</feature>
<evidence type="ECO:0000256" key="6">
    <source>
        <dbReference type="ARBA" id="ARBA00022777"/>
    </source>
</evidence>
<dbReference type="InterPro" id="IPR003661">
    <property type="entry name" value="HisK_dim/P_dom"/>
</dbReference>
<evidence type="ECO:0000256" key="2">
    <source>
        <dbReference type="ARBA" id="ARBA00004370"/>
    </source>
</evidence>
<evidence type="ECO:0000313" key="11">
    <source>
        <dbReference type="EMBL" id="GAA0681865.1"/>
    </source>
</evidence>
<dbReference type="EC" id="2.7.13.3" evidence="3"/>
<dbReference type="InterPro" id="IPR004358">
    <property type="entry name" value="Sig_transdc_His_kin-like_C"/>
</dbReference>
<dbReference type="Gene3D" id="1.10.287.130">
    <property type="match status" value="1"/>
</dbReference>
<dbReference type="EMBL" id="BAAAET010000001">
    <property type="protein sequence ID" value="GAA0681865.1"/>
    <property type="molecule type" value="Genomic_DNA"/>
</dbReference>
<name>A0ABN1I2M2_9GAMM</name>
<feature type="domain" description="HAMP" evidence="10">
    <location>
        <begin position="194"/>
        <end position="246"/>
    </location>
</feature>
<dbReference type="InterPro" id="IPR050351">
    <property type="entry name" value="BphY/WalK/GraS-like"/>
</dbReference>
<dbReference type="InterPro" id="IPR036097">
    <property type="entry name" value="HisK_dim/P_sf"/>
</dbReference>
<dbReference type="Pfam" id="PF00672">
    <property type="entry name" value="HAMP"/>
    <property type="match status" value="1"/>
</dbReference>
<dbReference type="PROSITE" id="PS50885">
    <property type="entry name" value="HAMP"/>
    <property type="match status" value="1"/>
</dbReference>
<dbReference type="Proteomes" id="UP001499915">
    <property type="component" value="Unassembled WGS sequence"/>
</dbReference>
<evidence type="ECO:0000256" key="5">
    <source>
        <dbReference type="ARBA" id="ARBA00022679"/>
    </source>
</evidence>
<evidence type="ECO:0000259" key="10">
    <source>
        <dbReference type="PROSITE" id="PS50885"/>
    </source>
</evidence>
<keyword evidence="8" id="KW-0472">Membrane</keyword>
<keyword evidence="7" id="KW-0902">Two-component regulatory system</keyword>
<proteinExistence type="predicted"/>
<accession>A0ABN1I2M2</accession>
<dbReference type="Gene3D" id="3.30.565.10">
    <property type="entry name" value="Histidine kinase-like ATPase, C-terminal domain"/>
    <property type="match status" value="1"/>
</dbReference>
<sequence>MIRFKWHTHSLKQLVLLAFFLAAIPLAILIFQSGNALVDQSERSRTLAREMLQSSQQTEELRILAEDVTRAARQYEIVKRPELRNRLEQQLDAYRALLQKLRLPPQLSPTANNLDDLLDSLSLQAEDEAAPHFEPADLDRLITSTQELISAIDQMFNSRLAELEQQVKAEQQRTGWQASALMLASTILILFFSARINRPVQHLIQHIRALGEGERNPSPQLSGPVELVQVNEQLNWLAERLTALEEDKARFLRHISHELKTPLTTLREGADILSEELAGPLTKNQHEIVHLLQQNSITLQELIEQLLDYNRLQQPHRLQIETVAIHSLLERIIAPFKLQIEQKKLQLELELNNIDAWDTDAHMLQRILANLISNAVHYSNEGGTICIKTCQTGSELELEVANTGPQIPDTDIPQLFEPFYQGKNRRRGPLKGSGIGLSIAAQASNALNAQLQVSRNSDGWVAFSLLLPSLEH</sequence>
<comment type="subcellular location">
    <subcellularLocation>
        <location evidence="2">Membrane</location>
    </subcellularLocation>
</comment>
<evidence type="ECO:0000259" key="9">
    <source>
        <dbReference type="PROSITE" id="PS50109"/>
    </source>
</evidence>
<dbReference type="SUPFAM" id="SSF55874">
    <property type="entry name" value="ATPase domain of HSP90 chaperone/DNA topoisomerase II/histidine kinase"/>
    <property type="match status" value="1"/>
</dbReference>
<dbReference type="InterPro" id="IPR003594">
    <property type="entry name" value="HATPase_dom"/>
</dbReference>
<evidence type="ECO:0000256" key="8">
    <source>
        <dbReference type="SAM" id="Phobius"/>
    </source>
</evidence>
<dbReference type="SMART" id="SM00387">
    <property type="entry name" value="HATPase_c"/>
    <property type="match status" value="1"/>
</dbReference>
<feature type="domain" description="Histidine kinase" evidence="9">
    <location>
        <begin position="254"/>
        <end position="471"/>
    </location>
</feature>
<evidence type="ECO:0000256" key="4">
    <source>
        <dbReference type="ARBA" id="ARBA00022553"/>
    </source>
</evidence>
<dbReference type="Pfam" id="PF02518">
    <property type="entry name" value="HATPase_c"/>
    <property type="match status" value="1"/>
</dbReference>
<dbReference type="CDD" id="cd00082">
    <property type="entry name" value="HisKA"/>
    <property type="match status" value="1"/>
</dbReference>
<dbReference type="RefSeq" id="WP_343801271.1">
    <property type="nucleotide sequence ID" value="NZ_BAAAET010000001.1"/>
</dbReference>
<keyword evidence="6 11" id="KW-0418">Kinase</keyword>